<dbReference type="AlphaFoldDB" id="A0A0D2I349"/>
<dbReference type="Pfam" id="PF06985">
    <property type="entry name" value="HET"/>
    <property type="match status" value="1"/>
</dbReference>
<dbReference type="InterPro" id="IPR010730">
    <property type="entry name" value="HET"/>
</dbReference>
<gene>
    <name evidence="2" type="ORF">Z518_10347</name>
</gene>
<evidence type="ECO:0000259" key="1">
    <source>
        <dbReference type="Pfam" id="PF06985"/>
    </source>
</evidence>
<dbReference type="GeneID" id="25298418"/>
<dbReference type="Proteomes" id="UP000053617">
    <property type="component" value="Unassembled WGS sequence"/>
</dbReference>
<dbReference type="RefSeq" id="XP_013267345.1">
    <property type="nucleotide sequence ID" value="XM_013411891.1"/>
</dbReference>
<dbReference type="EMBL" id="KN847483">
    <property type="protein sequence ID" value="KIX00209.1"/>
    <property type="molecule type" value="Genomic_DNA"/>
</dbReference>
<reference evidence="2 3" key="1">
    <citation type="submission" date="2015-01" db="EMBL/GenBank/DDBJ databases">
        <title>The Genome Sequence of Rhinocladiella mackenzie CBS 650.93.</title>
        <authorList>
            <consortium name="The Broad Institute Genomics Platform"/>
            <person name="Cuomo C."/>
            <person name="de Hoog S."/>
            <person name="Gorbushina A."/>
            <person name="Stielow B."/>
            <person name="Teixiera M."/>
            <person name="Abouelleil A."/>
            <person name="Chapman S.B."/>
            <person name="Priest M."/>
            <person name="Young S.K."/>
            <person name="Wortman J."/>
            <person name="Nusbaum C."/>
            <person name="Birren B."/>
        </authorList>
    </citation>
    <scope>NUCLEOTIDE SEQUENCE [LARGE SCALE GENOMIC DNA]</scope>
    <source>
        <strain evidence="2 3">CBS 650.93</strain>
    </source>
</reference>
<proteinExistence type="predicted"/>
<dbReference type="PANTHER" id="PTHR33112">
    <property type="entry name" value="DOMAIN PROTEIN, PUTATIVE-RELATED"/>
    <property type="match status" value="1"/>
</dbReference>
<dbReference type="OrthoDB" id="4149406at2759"/>
<feature type="domain" description="Heterokaryon incompatibility" evidence="1">
    <location>
        <begin position="197"/>
        <end position="357"/>
    </location>
</feature>
<evidence type="ECO:0000313" key="3">
    <source>
        <dbReference type="Proteomes" id="UP000053617"/>
    </source>
</evidence>
<organism evidence="2 3">
    <name type="scientific">Rhinocladiella mackenziei CBS 650.93</name>
    <dbReference type="NCBI Taxonomy" id="1442369"/>
    <lineage>
        <taxon>Eukaryota</taxon>
        <taxon>Fungi</taxon>
        <taxon>Dikarya</taxon>
        <taxon>Ascomycota</taxon>
        <taxon>Pezizomycotina</taxon>
        <taxon>Eurotiomycetes</taxon>
        <taxon>Chaetothyriomycetidae</taxon>
        <taxon>Chaetothyriales</taxon>
        <taxon>Herpotrichiellaceae</taxon>
        <taxon>Rhinocladiella</taxon>
    </lineage>
</organism>
<evidence type="ECO:0000313" key="2">
    <source>
        <dbReference type="EMBL" id="KIX00209.1"/>
    </source>
</evidence>
<name>A0A0D2I349_9EURO</name>
<dbReference type="HOGENOM" id="CLU_002639_2_8_1"/>
<sequence length="679" mass="76395">MGSQPNTTSGVGVVREIVLPDGRNIPDGPDPCQVCYWDRRPEHVLKLTCLSENIYTGLRKSADAGCVGCQILESVMNTTNPGSGTDRFISASCENGISILRASSDLRWLHFDIFIPEHAQDPPRGLPQRRLLDPYSSGQRSTRWAQRQLTACVHSHTRCRGDTASFLPKRLINVLPLNTSGDVSLEDCANIPPGSRYAALSYCWGQMRPECMTTPATLPARLKCIPWTSLLRTFQDAIAFVRELGISYIWIDIVCIVQGDKRDWQREGGRMFHVYKNAYVTLVAPREDGSTGLWSGDDRQVTLAGSVRFGQCSWPLYTRPSHPNFYDWEPRHPKFYDLGGPVVNDFPLFDRAWAYQERLICPRVIFFMGVEVAFQCFEVVECECGADAASEASKFRGEKKRFFENFGAGQATHAGDAGTAGQERPIANERFERRSRTIVEGNWQSMVSHYSRLRLTHESDRLVALGAIAEHVQAVRVGESYLAGLWSGSLHTDLLWICSFLPDSGPQLYPLSGLSWSWASCTDRSAVQYPGIFANFEKRADVIEARCCYVDDNPFGSVVNGKLVLRGRVLRCRGLSSIGAWGEDIKLLLCQWQIVNVSSSKIWLDGNLRENALTFRQYHLLEIGIDQSEFRGRWYCLILRQLSKKEKVYARIGVAEFQAETRITKIMGKLGRIDVCTIV</sequence>
<dbReference type="VEuPathDB" id="FungiDB:Z518_10347"/>
<keyword evidence="3" id="KW-1185">Reference proteome</keyword>
<protein>
    <recommendedName>
        <fullName evidence="1">Heterokaryon incompatibility domain-containing protein</fullName>
    </recommendedName>
</protein>
<dbReference type="PANTHER" id="PTHR33112:SF9">
    <property type="entry name" value="HETEROKARYON INCOMPATIBILITY DOMAIN-CONTAINING PROTEIN"/>
    <property type="match status" value="1"/>
</dbReference>
<accession>A0A0D2I349</accession>